<gene>
    <name evidence="4" type="ORF">PFLUV_G00003590</name>
</gene>
<feature type="compositionally biased region" description="Polar residues" evidence="2">
    <location>
        <begin position="59"/>
        <end position="71"/>
    </location>
</feature>
<evidence type="ECO:0000313" key="5">
    <source>
        <dbReference type="Proteomes" id="UP000465112"/>
    </source>
</evidence>
<dbReference type="GO" id="GO:0042157">
    <property type="term" value="P:lipoprotein metabolic process"/>
    <property type="evidence" value="ECO:0007669"/>
    <property type="project" value="InterPro"/>
</dbReference>
<dbReference type="Pfam" id="PF05461">
    <property type="entry name" value="ApoL"/>
    <property type="match status" value="1"/>
</dbReference>
<evidence type="ECO:0000313" key="4">
    <source>
        <dbReference type="EMBL" id="KAF1394678.1"/>
    </source>
</evidence>
<evidence type="ECO:0000256" key="1">
    <source>
        <dbReference type="ARBA" id="ARBA00010090"/>
    </source>
</evidence>
<feature type="compositionally biased region" description="Low complexity" evidence="2">
    <location>
        <begin position="35"/>
        <end position="47"/>
    </location>
</feature>
<dbReference type="EMBL" id="VHII01000001">
    <property type="protein sequence ID" value="KAF1394678.1"/>
    <property type="molecule type" value="Genomic_DNA"/>
</dbReference>
<feature type="compositionally biased region" description="Pro residues" evidence="2">
    <location>
        <begin position="1"/>
        <end position="10"/>
    </location>
</feature>
<dbReference type="GO" id="GO:0008289">
    <property type="term" value="F:lipid binding"/>
    <property type="evidence" value="ECO:0007669"/>
    <property type="project" value="InterPro"/>
</dbReference>
<protein>
    <submittedName>
        <fullName evidence="4">Uncharacterized protein</fullName>
    </submittedName>
</protein>
<dbReference type="Proteomes" id="UP000465112">
    <property type="component" value="Chromosome 1"/>
</dbReference>
<keyword evidence="3" id="KW-0812">Transmembrane</keyword>
<feature type="transmembrane region" description="Helical" evidence="3">
    <location>
        <begin position="226"/>
        <end position="249"/>
    </location>
</feature>
<evidence type="ECO:0000256" key="2">
    <source>
        <dbReference type="SAM" id="MobiDB-lite"/>
    </source>
</evidence>
<reference evidence="4 5" key="1">
    <citation type="submission" date="2019-06" db="EMBL/GenBank/DDBJ databases">
        <title>A chromosome-scale genome assembly of the European perch, Perca fluviatilis.</title>
        <authorList>
            <person name="Roques C."/>
            <person name="Zahm M."/>
            <person name="Cabau C."/>
            <person name="Klopp C."/>
            <person name="Bouchez O."/>
            <person name="Donnadieu C."/>
            <person name="Kuhl H."/>
            <person name="Gislard M."/>
            <person name="Guendouz S."/>
            <person name="Journot L."/>
            <person name="Haffray P."/>
            <person name="Bestin A."/>
            <person name="Morvezen R."/>
            <person name="Feron R."/>
            <person name="Wen M."/>
            <person name="Jouanno E."/>
            <person name="Herpin A."/>
            <person name="Schartl M."/>
            <person name="Postlethwait J."/>
            <person name="Schaerlinger B."/>
            <person name="Chardard D."/>
            <person name="Lecocq T."/>
            <person name="Poncet C."/>
            <person name="Jaffrelo L."/>
            <person name="Lampietro C."/>
            <person name="Guiguen Y."/>
        </authorList>
    </citation>
    <scope>NUCLEOTIDE SEQUENCE [LARGE SCALE GENOMIC DNA]</scope>
    <source>
        <tissue evidence="4">Blood</tissue>
    </source>
</reference>
<comment type="similarity">
    <text evidence="1">Belongs to the apolipoprotein L family.</text>
</comment>
<evidence type="ECO:0000256" key="3">
    <source>
        <dbReference type="SAM" id="Phobius"/>
    </source>
</evidence>
<keyword evidence="3" id="KW-0472">Membrane</keyword>
<sequence>MSKPNPPVPLPRRKFFPSNSTEDDNLLPCSPTPQSPTKSPQGGSVSSTPPPVSPKKWILSQSSGGFDSGNGTVEIVKGGSVSSTPPPVSPKKWILSQSSGGFDSGNGTVEIVKVVAKPPVYNCQPKASPLPQKIPKERPHDGHKMDDISLSNWQNGLKPWTSLCKDLQLRGEEETKIIKDEAKQLYKAIQRYIFLLSKHGDTLKGHTAELLCIADNLDKVSKGTKIAGITGGATTAAGGVAAAAGVILAPVTMGLSLALTAVGVGVAAAGGVTGASAAIANKANVSQGKKKLEKTFHEYKDLMVNIQDCLKFINEGLEQLKQHDLSVLSEARKESVKVAKMVQLATTGRASARAIEANSKASGLMEGFALGIDLFIQGKNGQRPKKDLKSALATKIRKLAEELNKGLDELKELFSEQCSGVKGF</sequence>
<feature type="region of interest" description="Disordered" evidence="2">
    <location>
        <begin position="1"/>
        <end position="90"/>
    </location>
</feature>
<dbReference type="GO" id="GO:0005576">
    <property type="term" value="C:extracellular region"/>
    <property type="evidence" value="ECO:0007669"/>
    <property type="project" value="InterPro"/>
</dbReference>
<dbReference type="GO" id="GO:0006869">
    <property type="term" value="P:lipid transport"/>
    <property type="evidence" value="ECO:0007669"/>
    <property type="project" value="InterPro"/>
</dbReference>
<feature type="transmembrane region" description="Helical" evidence="3">
    <location>
        <begin position="255"/>
        <end position="280"/>
    </location>
</feature>
<name>A0A6A5FLM5_PERFL</name>
<accession>A0A6A5FLM5</accession>
<dbReference type="GO" id="GO:0016020">
    <property type="term" value="C:membrane"/>
    <property type="evidence" value="ECO:0007669"/>
    <property type="project" value="TreeGrafter"/>
</dbReference>
<dbReference type="InterPro" id="IPR008405">
    <property type="entry name" value="ApoL"/>
</dbReference>
<dbReference type="PANTHER" id="PTHR14096">
    <property type="entry name" value="APOLIPOPROTEIN L"/>
    <property type="match status" value="1"/>
</dbReference>
<keyword evidence="3" id="KW-1133">Transmembrane helix</keyword>
<proteinExistence type="inferred from homology"/>
<dbReference type="AlphaFoldDB" id="A0A6A5FLM5"/>
<dbReference type="PANTHER" id="PTHR14096:SF59">
    <property type="entry name" value="APOLIPOPROTEIN L, 1 ISOFORM X1"/>
    <property type="match status" value="1"/>
</dbReference>
<organism evidence="4 5">
    <name type="scientific">Perca fluviatilis</name>
    <name type="common">European perch</name>
    <dbReference type="NCBI Taxonomy" id="8168"/>
    <lineage>
        <taxon>Eukaryota</taxon>
        <taxon>Metazoa</taxon>
        <taxon>Chordata</taxon>
        <taxon>Craniata</taxon>
        <taxon>Vertebrata</taxon>
        <taxon>Euteleostomi</taxon>
        <taxon>Actinopterygii</taxon>
        <taxon>Neopterygii</taxon>
        <taxon>Teleostei</taxon>
        <taxon>Neoteleostei</taxon>
        <taxon>Acanthomorphata</taxon>
        <taxon>Eupercaria</taxon>
        <taxon>Perciformes</taxon>
        <taxon>Percoidei</taxon>
        <taxon>Percidae</taxon>
        <taxon>Percinae</taxon>
        <taxon>Perca</taxon>
    </lineage>
</organism>
<keyword evidence="5" id="KW-1185">Reference proteome</keyword>
<comment type="caution">
    <text evidence="4">The sequence shown here is derived from an EMBL/GenBank/DDBJ whole genome shotgun (WGS) entry which is preliminary data.</text>
</comment>